<dbReference type="GO" id="GO:0003677">
    <property type="term" value="F:DNA binding"/>
    <property type="evidence" value="ECO:0007669"/>
    <property type="project" value="InterPro"/>
</dbReference>
<evidence type="ECO:0000259" key="1">
    <source>
        <dbReference type="PROSITE" id="PS50943"/>
    </source>
</evidence>
<dbReference type="EMBL" id="CAEZUP010000180">
    <property type="protein sequence ID" value="CAB4628445.1"/>
    <property type="molecule type" value="Genomic_DNA"/>
</dbReference>
<dbReference type="InterPro" id="IPR010982">
    <property type="entry name" value="Lambda_DNA-bd_dom_sf"/>
</dbReference>
<organism evidence="2">
    <name type="scientific">freshwater metagenome</name>
    <dbReference type="NCBI Taxonomy" id="449393"/>
    <lineage>
        <taxon>unclassified sequences</taxon>
        <taxon>metagenomes</taxon>
        <taxon>ecological metagenomes</taxon>
    </lineage>
</organism>
<accession>A0A6J6IVI1</accession>
<evidence type="ECO:0000313" key="2">
    <source>
        <dbReference type="EMBL" id="CAB4628445.1"/>
    </source>
</evidence>
<dbReference type="Gene3D" id="1.10.260.40">
    <property type="entry name" value="lambda repressor-like DNA-binding domains"/>
    <property type="match status" value="1"/>
</dbReference>
<dbReference type="AlphaFoldDB" id="A0A6J6IVI1"/>
<name>A0A6J6IVI1_9ZZZZ</name>
<dbReference type="CDD" id="cd00093">
    <property type="entry name" value="HTH_XRE"/>
    <property type="match status" value="1"/>
</dbReference>
<dbReference type="SUPFAM" id="SSF47413">
    <property type="entry name" value="lambda repressor-like DNA-binding domains"/>
    <property type="match status" value="1"/>
</dbReference>
<dbReference type="SMART" id="SM00530">
    <property type="entry name" value="HTH_XRE"/>
    <property type="match status" value="1"/>
</dbReference>
<gene>
    <name evidence="2" type="ORF">UFOPK1835_02269</name>
</gene>
<feature type="domain" description="HTH cro/C1-type" evidence="1">
    <location>
        <begin position="10"/>
        <end position="63"/>
    </location>
</feature>
<dbReference type="InterPro" id="IPR017507">
    <property type="entry name" value="Tscrpt_reg_HipB-like"/>
</dbReference>
<dbReference type="Pfam" id="PF01381">
    <property type="entry name" value="HTH_3"/>
    <property type="match status" value="1"/>
</dbReference>
<sequence length="71" mass="7768">MSSPTLASTIRDRRRELGLRQAELAELAGVSTRFVGELEHGKQTAQLDKFQAVVNALGLVMELTLRTGQNS</sequence>
<dbReference type="PROSITE" id="PS50943">
    <property type="entry name" value="HTH_CROC1"/>
    <property type="match status" value="1"/>
</dbReference>
<proteinExistence type="predicted"/>
<reference evidence="2" key="1">
    <citation type="submission" date="2020-05" db="EMBL/GenBank/DDBJ databases">
        <authorList>
            <person name="Chiriac C."/>
            <person name="Salcher M."/>
            <person name="Ghai R."/>
            <person name="Kavagutti S V."/>
        </authorList>
    </citation>
    <scope>NUCLEOTIDE SEQUENCE</scope>
</reference>
<dbReference type="NCBIfam" id="TIGR03070">
    <property type="entry name" value="couple_hipB"/>
    <property type="match status" value="1"/>
</dbReference>
<dbReference type="InterPro" id="IPR001387">
    <property type="entry name" value="Cro/C1-type_HTH"/>
</dbReference>
<protein>
    <submittedName>
        <fullName evidence="2">Unannotated protein</fullName>
    </submittedName>
</protein>